<evidence type="ECO:0000256" key="4">
    <source>
        <dbReference type="ARBA" id="ARBA00023033"/>
    </source>
</evidence>
<dbReference type="InterPro" id="IPR036188">
    <property type="entry name" value="FAD/NAD-bd_sf"/>
</dbReference>
<dbReference type="PANTHER" id="PTHR46972:SF1">
    <property type="entry name" value="FAD DEPENDENT OXIDOREDUCTASE DOMAIN-CONTAINING PROTEIN"/>
    <property type="match status" value="1"/>
</dbReference>
<evidence type="ECO:0000313" key="7">
    <source>
        <dbReference type="Proteomes" id="UP001338125"/>
    </source>
</evidence>
<dbReference type="PRINTS" id="PR00420">
    <property type="entry name" value="RNGMNOXGNASE"/>
</dbReference>
<keyword evidence="1" id="KW-0285">Flavoprotein</keyword>
<evidence type="ECO:0000256" key="1">
    <source>
        <dbReference type="ARBA" id="ARBA00022630"/>
    </source>
</evidence>
<keyword evidence="2" id="KW-0274">FAD</keyword>
<feature type="domain" description="FAD-binding" evidence="5">
    <location>
        <begin position="306"/>
        <end position="342"/>
    </location>
</feature>
<dbReference type="SUPFAM" id="SSF51905">
    <property type="entry name" value="FAD/NAD(P)-binding domain"/>
    <property type="match status" value="1"/>
</dbReference>
<keyword evidence="3" id="KW-0560">Oxidoreductase</keyword>
<comment type="caution">
    <text evidence="6">The sequence shown here is derived from an EMBL/GenBank/DDBJ whole genome shotgun (WGS) entry which is preliminary data.</text>
</comment>
<evidence type="ECO:0000256" key="2">
    <source>
        <dbReference type="ARBA" id="ARBA00022827"/>
    </source>
</evidence>
<dbReference type="PANTHER" id="PTHR46972">
    <property type="entry name" value="MONOOXYGENASE ASQM-RELATED"/>
    <property type="match status" value="1"/>
</dbReference>
<dbReference type="Pfam" id="PF01494">
    <property type="entry name" value="FAD_binding_3"/>
    <property type="match status" value="1"/>
</dbReference>
<evidence type="ECO:0000313" key="6">
    <source>
        <dbReference type="EMBL" id="KAK5999202.1"/>
    </source>
</evidence>
<organism evidence="6 7">
    <name type="scientific">Cladobotryum mycophilum</name>
    <dbReference type="NCBI Taxonomy" id="491253"/>
    <lineage>
        <taxon>Eukaryota</taxon>
        <taxon>Fungi</taxon>
        <taxon>Dikarya</taxon>
        <taxon>Ascomycota</taxon>
        <taxon>Pezizomycotina</taxon>
        <taxon>Sordariomycetes</taxon>
        <taxon>Hypocreomycetidae</taxon>
        <taxon>Hypocreales</taxon>
        <taxon>Hypocreaceae</taxon>
        <taxon>Cladobotryum</taxon>
    </lineage>
</organism>
<dbReference type="Gene3D" id="3.50.50.60">
    <property type="entry name" value="FAD/NAD(P)-binding domain"/>
    <property type="match status" value="1"/>
</dbReference>
<keyword evidence="4" id="KW-0503">Monooxygenase</keyword>
<dbReference type="EMBL" id="JAVFKD010000001">
    <property type="protein sequence ID" value="KAK5999202.1"/>
    <property type="molecule type" value="Genomic_DNA"/>
</dbReference>
<name>A0ABR0T4D9_9HYPO</name>
<accession>A0ABR0T4D9</accession>
<sequence length="394" mass="42783">MVAIHIDHNNTPSLEADGQTIIEMSPPIAIIGGGQVVSLLLGFLNATTLTTSFMNETPLPPMNSRALKAAGLFDEFKKYARWDATTTLVLDKNGTTHLVFGQDRDAPEIDRAALRKLLLDSIPPHKIIWGHSVSTVERDENGELVIAFADGSSVSGFRLVIGADGAWSKVRHLLTPASPRYSGKHYIEGRITTQNPFHRLLSDKIGRGSLISMGDGKQISAQRQGDGSYRIYLGLSVAENFTTNGDIDLVTDTGEAARSLLVSEDGFFADWAPELKGFVTNSEGPLRAWPLYHMPSEALCWERSPGVALVGDAAHVSTPFVGEGVNCSMYDSLVLVGKIAEYGLDKLDEATVEYERDMFLRGKDLIDRSNGSAVLLFAQDAPKPLLEVIARSKG</sequence>
<proteinExistence type="predicted"/>
<gene>
    <name evidence="6" type="ORF">PT974_01593</name>
</gene>
<evidence type="ECO:0000259" key="5">
    <source>
        <dbReference type="Pfam" id="PF01494"/>
    </source>
</evidence>
<reference evidence="6 7" key="1">
    <citation type="submission" date="2024-01" db="EMBL/GenBank/DDBJ databases">
        <title>Complete genome of Cladobotryum mycophilum ATHUM6906.</title>
        <authorList>
            <person name="Christinaki A.C."/>
            <person name="Myridakis A.I."/>
            <person name="Kouvelis V.N."/>
        </authorList>
    </citation>
    <scope>NUCLEOTIDE SEQUENCE [LARGE SCALE GENOMIC DNA]</scope>
    <source>
        <strain evidence="6 7">ATHUM6906</strain>
    </source>
</reference>
<dbReference type="Proteomes" id="UP001338125">
    <property type="component" value="Unassembled WGS sequence"/>
</dbReference>
<protein>
    <submittedName>
        <fullName evidence="6">Monooxygenase asqM-like protein</fullName>
    </submittedName>
</protein>
<dbReference type="InterPro" id="IPR002938">
    <property type="entry name" value="FAD-bd"/>
</dbReference>
<evidence type="ECO:0000256" key="3">
    <source>
        <dbReference type="ARBA" id="ARBA00023002"/>
    </source>
</evidence>
<keyword evidence="7" id="KW-1185">Reference proteome</keyword>